<proteinExistence type="predicted"/>
<feature type="region of interest" description="Disordered" evidence="1">
    <location>
        <begin position="20"/>
        <end position="61"/>
    </location>
</feature>
<dbReference type="AlphaFoldDB" id="A0A5C3ETF0"/>
<sequence length="142" mass="15406">MLSRSLTPLARQALRVRRSVAPTAQLPPAFGRRTNSSSSSGGNGLPSSWPPLPPGFEKVTQRPSAIEAIRNLVEIMKKNGIDMSSGEKPSMFQMMKLASNSEIREATGKLMHELKEAGMDVSPQALQKFMQAGADSLKDPKK</sequence>
<gene>
    <name evidence="2" type="ORF">PSFLO_00277</name>
</gene>
<name>A0A5C3ETF0_9BASI</name>
<organism evidence="2 3">
    <name type="scientific">Pseudozyma flocculosa</name>
    <dbReference type="NCBI Taxonomy" id="84751"/>
    <lineage>
        <taxon>Eukaryota</taxon>
        <taxon>Fungi</taxon>
        <taxon>Dikarya</taxon>
        <taxon>Basidiomycota</taxon>
        <taxon>Ustilaginomycotina</taxon>
        <taxon>Ustilaginomycetes</taxon>
        <taxon>Ustilaginales</taxon>
        <taxon>Ustilaginaceae</taxon>
        <taxon>Pseudozyma</taxon>
    </lineage>
</organism>
<evidence type="ECO:0000313" key="3">
    <source>
        <dbReference type="Proteomes" id="UP000323386"/>
    </source>
</evidence>
<evidence type="ECO:0000313" key="2">
    <source>
        <dbReference type="EMBL" id="SPO34806.1"/>
    </source>
</evidence>
<protein>
    <submittedName>
        <fullName evidence="2">Uncharacterized protein</fullName>
    </submittedName>
</protein>
<reference evidence="2 3" key="1">
    <citation type="submission" date="2018-03" db="EMBL/GenBank/DDBJ databases">
        <authorList>
            <person name="Guldener U."/>
        </authorList>
    </citation>
    <scope>NUCLEOTIDE SEQUENCE [LARGE SCALE GENOMIC DNA]</scope>
    <source>
        <strain evidence="2 3">DAOM196992</strain>
    </source>
</reference>
<keyword evidence="3" id="KW-1185">Reference proteome</keyword>
<dbReference type="EMBL" id="OOIP01000001">
    <property type="protein sequence ID" value="SPO34806.1"/>
    <property type="molecule type" value="Genomic_DNA"/>
</dbReference>
<dbReference type="Proteomes" id="UP000323386">
    <property type="component" value="Unassembled WGS sequence"/>
</dbReference>
<evidence type="ECO:0000256" key="1">
    <source>
        <dbReference type="SAM" id="MobiDB-lite"/>
    </source>
</evidence>
<accession>A0A5C3ETF0</accession>
<dbReference type="OrthoDB" id="10008801at2759"/>